<dbReference type="Proteomes" id="UP000287651">
    <property type="component" value="Unassembled WGS sequence"/>
</dbReference>
<dbReference type="AlphaFoldDB" id="A0A426XVQ9"/>
<protein>
    <submittedName>
        <fullName evidence="1">Uncharacterized protein</fullName>
    </submittedName>
</protein>
<comment type="caution">
    <text evidence="1">The sequence shown here is derived from an EMBL/GenBank/DDBJ whole genome shotgun (WGS) entry which is preliminary data.</text>
</comment>
<accession>A0A426XVQ9</accession>
<organism evidence="1 2">
    <name type="scientific">Ensete ventricosum</name>
    <name type="common">Abyssinian banana</name>
    <name type="synonym">Musa ensete</name>
    <dbReference type="NCBI Taxonomy" id="4639"/>
    <lineage>
        <taxon>Eukaryota</taxon>
        <taxon>Viridiplantae</taxon>
        <taxon>Streptophyta</taxon>
        <taxon>Embryophyta</taxon>
        <taxon>Tracheophyta</taxon>
        <taxon>Spermatophyta</taxon>
        <taxon>Magnoliopsida</taxon>
        <taxon>Liliopsida</taxon>
        <taxon>Zingiberales</taxon>
        <taxon>Musaceae</taxon>
        <taxon>Ensete</taxon>
    </lineage>
</organism>
<proteinExistence type="predicted"/>
<reference evidence="1 2" key="1">
    <citation type="journal article" date="2014" name="Agronomy (Basel)">
        <title>A Draft Genome Sequence for Ensete ventricosum, the Drought-Tolerant Tree Against Hunger.</title>
        <authorList>
            <person name="Harrison J."/>
            <person name="Moore K.A."/>
            <person name="Paszkiewicz K."/>
            <person name="Jones T."/>
            <person name="Grant M."/>
            <person name="Ambacheew D."/>
            <person name="Muzemil S."/>
            <person name="Studholme D.J."/>
        </authorList>
    </citation>
    <scope>NUCLEOTIDE SEQUENCE [LARGE SCALE GENOMIC DNA]</scope>
</reference>
<name>A0A426XVQ9_ENSVE</name>
<evidence type="ECO:0000313" key="1">
    <source>
        <dbReference type="EMBL" id="RRT43381.1"/>
    </source>
</evidence>
<sequence length="83" mass="8909">MPIRGGVQLVGSMKVVPSCGTLCRGRGVSTARFHPRTQAHPHQTGRGWSSEEVNGIRFLAQFGSVHLLEGFCTKATLGRGHPV</sequence>
<gene>
    <name evidence="1" type="ORF">B296_00056467</name>
</gene>
<dbReference type="EMBL" id="AMZH03017199">
    <property type="protein sequence ID" value="RRT43381.1"/>
    <property type="molecule type" value="Genomic_DNA"/>
</dbReference>
<evidence type="ECO:0000313" key="2">
    <source>
        <dbReference type="Proteomes" id="UP000287651"/>
    </source>
</evidence>